<dbReference type="OrthoDB" id="10255630at2759"/>
<keyword evidence="2 5" id="KW-0853">WD repeat</keyword>
<feature type="repeat" description="WD" evidence="5">
    <location>
        <begin position="253"/>
        <end position="294"/>
    </location>
</feature>
<dbReference type="SMART" id="SM00320">
    <property type="entry name" value="WD40"/>
    <property type="match status" value="6"/>
</dbReference>
<dbReference type="GO" id="GO:0007165">
    <property type="term" value="P:signal transduction"/>
    <property type="evidence" value="ECO:0007669"/>
    <property type="project" value="UniProtKB-KW"/>
</dbReference>
<evidence type="ECO:0000256" key="6">
    <source>
        <dbReference type="SAM" id="MobiDB-lite"/>
    </source>
</evidence>
<comment type="similarity">
    <text evidence="1">Belongs to the WD repeat G protein beta family.</text>
</comment>
<reference evidence="7 8" key="1">
    <citation type="submission" date="2014-09" db="EMBL/GenBank/DDBJ databases">
        <authorList>
            <person name="Magalhaes I.L.F."/>
            <person name="Oliveira U."/>
            <person name="Santos F.R."/>
            <person name="Vidigal T.H.D.A."/>
            <person name="Brescovit A.D."/>
            <person name="Santos A.J."/>
        </authorList>
    </citation>
    <scope>NUCLEOTIDE SEQUENCE [LARGE SCALE GENOMIC DNA]</scope>
</reference>
<dbReference type="InterPro" id="IPR019775">
    <property type="entry name" value="WD40_repeat_CS"/>
</dbReference>
<evidence type="ECO:0000313" key="7">
    <source>
        <dbReference type="EMBL" id="CEH15755.1"/>
    </source>
</evidence>
<protein>
    <submittedName>
        <fullName evidence="7">G-protein beta subunit</fullName>
    </submittedName>
</protein>
<dbReference type="Pfam" id="PF25391">
    <property type="entry name" value="WD40_Gbeta"/>
    <property type="match status" value="1"/>
</dbReference>
<evidence type="ECO:0000313" key="8">
    <source>
        <dbReference type="Proteomes" id="UP000054845"/>
    </source>
</evidence>
<keyword evidence="8" id="KW-1185">Reference proteome</keyword>
<feature type="repeat" description="WD" evidence="5">
    <location>
        <begin position="212"/>
        <end position="252"/>
    </location>
</feature>
<dbReference type="Proteomes" id="UP000054845">
    <property type="component" value="Unassembled WGS sequence"/>
</dbReference>
<keyword evidence="3" id="KW-0677">Repeat</keyword>
<dbReference type="InterPro" id="IPR020472">
    <property type="entry name" value="WD40_PAC1"/>
</dbReference>
<accession>A0A0P1BHT1</accession>
<dbReference type="PRINTS" id="PR00319">
    <property type="entry name" value="GPROTEINB"/>
</dbReference>
<evidence type="ECO:0000256" key="2">
    <source>
        <dbReference type="ARBA" id="ARBA00022574"/>
    </source>
</evidence>
<evidence type="ECO:0000256" key="4">
    <source>
        <dbReference type="ARBA" id="ARBA00023224"/>
    </source>
</evidence>
<evidence type="ECO:0000256" key="3">
    <source>
        <dbReference type="ARBA" id="ARBA00022737"/>
    </source>
</evidence>
<name>A0A0P1BHT1_9BASI</name>
<dbReference type="PRINTS" id="PR00320">
    <property type="entry name" value="GPROTEINBRPT"/>
</dbReference>
<dbReference type="Gene3D" id="2.130.10.10">
    <property type="entry name" value="YVTN repeat-like/Quinoprotein amine dehydrogenase"/>
    <property type="match status" value="1"/>
</dbReference>
<dbReference type="EMBL" id="CCYA01000272">
    <property type="protein sequence ID" value="CEH15755.1"/>
    <property type="molecule type" value="Genomic_DNA"/>
</dbReference>
<dbReference type="PROSITE" id="PS00678">
    <property type="entry name" value="WD_REPEATS_1"/>
    <property type="match status" value="1"/>
</dbReference>
<organism evidence="7 8">
    <name type="scientific">Ceraceosorus bombacis</name>
    <dbReference type="NCBI Taxonomy" id="401625"/>
    <lineage>
        <taxon>Eukaryota</taxon>
        <taxon>Fungi</taxon>
        <taxon>Dikarya</taxon>
        <taxon>Basidiomycota</taxon>
        <taxon>Ustilaginomycotina</taxon>
        <taxon>Exobasidiomycetes</taxon>
        <taxon>Ceraceosorales</taxon>
        <taxon>Ceraceosoraceae</taxon>
        <taxon>Ceraceosorus</taxon>
    </lineage>
</organism>
<dbReference type="InterPro" id="IPR016346">
    <property type="entry name" value="G-protein_beta_1-5"/>
</dbReference>
<dbReference type="STRING" id="401625.A0A0P1BHT1"/>
<feature type="repeat" description="WD" evidence="5">
    <location>
        <begin position="124"/>
        <end position="165"/>
    </location>
</feature>
<evidence type="ECO:0000256" key="5">
    <source>
        <dbReference type="PROSITE-ProRule" id="PRU00221"/>
    </source>
</evidence>
<dbReference type="PANTHER" id="PTHR19850">
    <property type="entry name" value="GUANINE NUCLEOTIDE-BINDING PROTEIN BETA G PROTEIN BETA"/>
    <property type="match status" value="1"/>
</dbReference>
<dbReference type="InterPro" id="IPR001680">
    <property type="entry name" value="WD40_rpt"/>
</dbReference>
<dbReference type="SUPFAM" id="SSF50978">
    <property type="entry name" value="WD40 repeat-like"/>
    <property type="match status" value="1"/>
</dbReference>
<feature type="region of interest" description="Disordered" evidence="6">
    <location>
        <begin position="42"/>
        <end position="74"/>
    </location>
</feature>
<sequence>MRYSTAGRTDVNGWCVIILTSHPSSQAGPRTSPFAHRRRYHQGYLGSPSHGSPRSNTSPRRSRSNMATPGGDLQEKIAAARREADSLKEQVRARRDKMADTSLRAMAAEVDPLPRIVMKPRRTCKGHLAKIYAMHWAEDKRHLVSGSQDGKLIVWDAYTTNKVHAIPLRSSWVMTCAYAPSGNLVACGGLDNICSIYNLRSREGTVKVARQLSAHTGYLSCCRFLNDRQILTSSGDMTCMLWDIDAGVRVMEFNDHTGDVMSLSLGPKPNTFVSGACDALAKVWDIRTGKAVQTFSGHESDINAVQYFPNGDAFATGSDDASCRLFDLRADRELNQYTHDNILCGITSVAFSVSGRLLFAGYDDYNTNVWDTLKGERVGVLTAHENRHFFPAGALVITNLRTINTQLRNCSLRFFFLNFDILVMQLAFRVGGGESR</sequence>
<feature type="repeat" description="WD" evidence="5">
    <location>
        <begin position="346"/>
        <end position="380"/>
    </location>
</feature>
<dbReference type="InterPro" id="IPR036322">
    <property type="entry name" value="WD40_repeat_dom_sf"/>
</dbReference>
<dbReference type="PROSITE" id="PS50294">
    <property type="entry name" value="WD_REPEATS_REGION"/>
    <property type="match status" value="3"/>
</dbReference>
<keyword evidence="4" id="KW-0807">Transducer</keyword>
<dbReference type="PROSITE" id="PS50082">
    <property type="entry name" value="WD_REPEATS_2"/>
    <property type="match status" value="5"/>
</dbReference>
<dbReference type="CDD" id="cd00200">
    <property type="entry name" value="WD40"/>
    <property type="match status" value="1"/>
</dbReference>
<proteinExistence type="inferred from homology"/>
<evidence type="ECO:0000256" key="1">
    <source>
        <dbReference type="ARBA" id="ARBA00009768"/>
    </source>
</evidence>
<dbReference type="AlphaFoldDB" id="A0A0P1BHT1"/>
<dbReference type="InterPro" id="IPR015943">
    <property type="entry name" value="WD40/YVTN_repeat-like_dom_sf"/>
</dbReference>
<dbReference type="InterPro" id="IPR001632">
    <property type="entry name" value="WD40_G-protein_beta-like"/>
</dbReference>
<feature type="repeat" description="WD" evidence="5">
    <location>
        <begin position="295"/>
        <end position="336"/>
    </location>
</feature>